<keyword evidence="2" id="KW-1185">Reference proteome</keyword>
<dbReference type="RefSeq" id="WP_144997596.1">
    <property type="nucleotide sequence ID" value="NZ_CP036281.1"/>
</dbReference>
<dbReference type="OrthoDB" id="2618430at2"/>
<dbReference type="AlphaFoldDB" id="A0A518CRL8"/>
<sequence>MLNDLPLDTPYAFYWNAASVTGFAGPDDWQPWADQLISVWDSPALWILNMSLAKDIDSLRSAIWERRRQENGANHDKSRIANQGALGYLYLLKKDSPEVLYEFLKDAGIAADMCSVGMDPEEPYGILNELEKTHDLLTAEKKTHELFEPFLEAAMNQWGTLQAALKLYPKSKYRTPCDWW</sequence>
<accession>A0A518CRL8</accession>
<evidence type="ECO:0000313" key="1">
    <source>
        <dbReference type="EMBL" id="QDU81876.1"/>
    </source>
</evidence>
<dbReference type="KEGG" id="plon:Pla110_36270"/>
<evidence type="ECO:0000313" key="2">
    <source>
        <dbReference type="Proteomes" id="UP000317178"/>
    </source>
</evidence>
<reference evidence="1 2" key="1">
    <citation type="submission" date="2019-02" db="EMBL/GenBank/DDBJ databases">
        <title>Deep-cultivation of Planctomycetes and their phenomic and genomic characterization uncovers novel biology.</title>
        <authorList>
            <person name="Wiegand S."/>
            <person name="Jogler M."/>
            <person name="Boedeker C."/>
            <person name="Pinto D."/>
            <person name="Vollmers J."/>
            <person name="Rivas-Marin E."/>
            <person name="Kohn T."/>
            <person name="Peeters S.H."/>
            <person name="Heuer A."/>
            <person name="Rast P."/>
            <person name="Oberbeckmann S."/>
            <person name="Bunk B."/>
            <person name="Jeske O."/>
            <person name="Meyerdierks A."/>
            <person name="Storesund J.E."/>
            <person name="Kallscheuer N."/>
            <person name="Luecker S."/>
            <person name="Lage O.M."/>
            <person name="Pohl T."/>
            <person name="Merkel B.J."/>
            <person name="Hornburger P."/>
            <person name="Mueller R.-W."/>
            <person name="Bruemmer F."/>
            <person name="Labrenz M."/>
            <person name="Spormann A.M."/>
            <person name="Op den Camp H."/>
            <person name="Overmann J."/>
            <person name="Amann R."/>
            <person name="Jetten M.S.M."/>
            <person name="Mascher T."/>
            <person name="Medema M.H."/>
            <person name="Devos D.P."/>
            <person name="Kaster A.-K."/>
            <person name="Ovreas L."/>
            <person name="Rohde M."/>
            <person name="Galperin M.Y."/>
            <person name="Jogler C."/>
        </authorList>
    </citation>
    <scope>NUCLEOTIDE SEQUENCE [LARGE SCALE GENOMIC DNA]</scope>
    <source>
        <strain evidence="1 2">Pla110</strain>
    </source>
</reference>
<organism evidence="1 2">
    <name type="scientific">Polystyrenella longa</name>
    <dbReference type="NCBI Taxonomy" id="2528007"/>
    <lineage>
        <taxon>Bacteria</taxon>
        <taxon>Pseudomonadati</taxon>
        <taxon>Planctomycetota</taxon>
        <taxon>Planctomycetia</taxon>
        <taxon>Planctomycetales</taxon>
        <taxon>Planctomycetaceae</taxon>
        <taxon>Polystyrenella</taxon>
    </lineage>
</organism>
<gene>
    <name evidence="1" type="ORF">Pla110_36270</name>
</gene>
<name>A0A518CRL8_9PLAN</name>
<dbReference type="EMBL" id="CP036281">
    <property type="protein sequence ID" value="QDU81876.1"/>
    <property type="molecule type" value="Genomic_DNA"/>
</dbReference>
<dbReference type="Proteomes" id="UP000317178">
    <property type="component" value="Chromosome"/>
</dbReference>
<proteinExistence type="predicted"/>
<protein>
    <submittedName>
        <fullName evidence="1">Uncharacterized protein</fullName>
    </submittedName>
</protein>